<sequence>MSFSESAMLSSGLYQATASATTMVYITQTSTCSIETPDSASIAPSLICTSQPSAPLPLCNSTSDNSQPGDSCQDSYGNMFNLAADGVQLTGDVVRQINAADFNTCLLSCDQTPGCVAVNYIDGSCTLLNSVTGQEPISYGIAGRAAAAFRPSGVNTVYTTGQVVPTSTAAATTTVFSYQNFTVTSNPSTCGFTSISTATVTESGFGSSMNCSSIVRMDVQPDKTSVTTSTEAFITATINNTILSIPPAQTETTIPPASNYTTTLMQTTVLTENVTQSVPYTIGPSEVSYLEASGAEFCSSFISPTDTRTATFTPEVATQTAETTQLVTSGIATVTGNTIRWKRDLPSTTPTYQTVDYVPPYSAVILATTQLPITTASNGTEPLAVRLRMQKRQDPYIVPTPTSIVGWPRCLISQACAQVATGVSSAEETTTLPAGTSTLVQTATSVVASTSCVVPAQDPAYTSFTPIWGEWSGDTLGDNRETHYQEEAVIQLPFPVCLGGYCSPVITVGTDGYIVYNDAATNSLVVLNAFTWQGGGLYIYPGANGVFYRIAGPVGARSLVFSWYAGTYEQGAEQNHFTITLFENAQVAQLKYYDVVQAQPQAFAYIQLGDVGPDILPAGTRFTPSTQISLLTVPGSTTVTISPTLHDRIDCCTKLYWHSCTAYLPPSAGYYTCPGNDAQNITDPNGMTYYLGCGKNTAGSYTAVKVPSGFNDCFAYCSPSSAQYIPPPAPAAGQTDQAAECVGFAFHGGGATGTGPGTCYLLDYFPQRYSVSNSVGAVRPEYFGGGF</sequence>
<proteinExistence type="predicted"/>
<dbReference type="Proteomes" id="UP000281677">
    <property type="component" value="Unassembled WGS sequence"/>
</dbReference>
<dbReference type="VEuPathDB" id="FungiDB:BTJ68_05046"/>
<organism evidence="1 2">
    <name type="scientific">Hortaea werneckii</name>
    <name type="common">Black yeast</name>
    <name type="synonym">Cladosporium werneckii</name>
    <dbReference type="NCBI Taxonomy" id="91943"/>
    <lineage>
        <taxon>Eukaryota</taxon>
        <taxon>Fungi</taxon>
        <taxon>Dikarya</taxon>
        <taxon>Ascomycota</taxon>
        <taxon>Pezizomycotina</taxon>
        <taxon>Dothideomycetes</taxon>
        <taxon>Dothideomycetidae</taxon>
        <taxon>Mycosphaerellales</taxon>
        <taxon>Teratosphaeriaceae</taxon>
        <taxon>Hortaea</taxon>
    </lineage>
</organism>
<gene>
    <name evidence="1" type="ORF">D0859_14162</name>
</gene>
<dbReference type="OrthoDB" id="424610at2759"/>
<dbReference type="EMBL" id="QWIT01000629">
    <property type="protein sequence ID" value="RMZ21819.1"/>
    <property type="molecule type" value="Genomic_DNA"/>
</dbReference>
<evidence type="ECO:0000313" key="1">
    <source>
        <dbReference type="EMBL" id="RMZ21819.1"/>
    </source>
</evidence>
<evidence type="ECO:0000313" key="2">
    <source>
        <dbReference type="Proteomes" id="UP000281677"/>
    </source>
</evidence>
<accession>A0A3M7I8I6</accession>
<comment type="caution">
    <text evidence="1">The sequence shown here is derived from an EMBL/GenBank/DDBJ whole genome shotgun (WGS) entry which is preliminary data.</text>
</comment>
<reference evidence="1 2" key="1">
    <citation type="journal article" date="2018" name="BMC Genomics">
        <title>Genomic evidence for intraspecific hybridization in a clonal and extremely halotolerant yeast.</title>
        <authorList>
            <person name="Gostincar C."/>
            <person name="Stajich J.E."/>
            <person name="Zupancic J."/>
            <person name="Zalar P."/>
            <person name="Gunde-Cimerman N."/>
        </authorList>
    </citation>
    <scope>NUCLEOTIDE SEQUENCE [LARGE SCALE GENOMIC DNA]</scope>
    <source>
        <strain evidence="1 2">EXF-120</strain>
    </source>
</reference>
<protein>
    <recommendedName>
        <fullName evidence="3">Apple domain-containing protein</fullName>
    </recommendedName>
</protein>
<dbReference type="AlphaFoldDB" id="A0A3M7I8I6"/>
<name>A0A3M7I8I6_HORWE</name>
<evidence type="ECO:0008006" key="3">
    <source>
        <dbReference type="Google" id="ProtNLM"/>
    </source>
</evidence>